<dbReference type="AlphaFoldDB" id="X1F565"/>
<comment type="caution">
    <text evidence="1">The sequence shown here is derived from an EMBL/GenBank/DDBJ whole genome shotgun (WGS) entry which is preliminary data.</text>
</comment>
<protein>
    <submittedName>
        <fullName evidence="1">Uncharacterized protein</fullName>
    </submittedName>
</protein>
<feature type="non-terminal residue" evidence="1">
    <location>
        <position position="54"/>
    </location>
</feature>
<reference evidence="1" key="1">
    <citation type="journal article" date="2014" name="Front. Microbiol.">
        <title>High frequency of phylogenetically diverse reductive dehalogenase-homologous genes in deep subseafloor sedimentary metagenomes.</title>
        <authorList>
            <person name="Kawai M."/>
            <person name="Futagami T."/>
            <person name="Toyoda A."/>
            <person name="Takaki Y."/>
            <person name="Nishi S."/>
            <person name="Hori S."/>
            <person name="Arai W."/>
            <person name="Tsubouchi T."/>
            <person name="Morono Y."/>
            <person name="Uchiyama I."/>
            <person name="Ito T."/>
            <person name="Fujiyama A."/>
            <person name="Inagaki F."/>
            <person name="Takami H."/>
        </authorList>
    </citation>
    <scope>NUCLEOTIDE SEQUENCE</scope>
    <source>
        <strain evidence="1">Expedition CK06-06</strain>
    </source>
</reference>
<evidence type="ECO:0000313" key="1">
    <source>
        <dbReference type="EMBL" id="GAH40786.1"/>
    </source>
</evidence>
<proteinExistence type="predicted"/>
<accession>X1F565</accession>
<dbReference type="EMBL" id="BARU01008402">
    <property type="protein sequence ID" value="GAH40786.1"/>
    <property type="molecule type" value="Genomic_DNA"/>
</dbReference>
<sequence>MHGIVMKQHLQPFILITKEGEPESAETDLARAHRFLVETSLTHEQPLVLAHKRG</sequence>
<organism evidence="1">
    <name type="scientific">marine sediment metagenome</name>
    <dbReference type="NCBI Taxonomy" id="412755"/>
    <lineage>
        <taxon>unclassified sequences</taxon>
        <taxon>metagenomes</taxon>
        <taxon>ecological metagenomes</taxon>
    </lineage>
</organism>
<name>X1F565_9ZZZZ</name>
<gene>
    <name evidence="1" type="ORF">S03H2_16448</name>
</gene>